<feature type="coiled-coil region" evidence="2">
    <location>
        <begin position="310"/>
        <end position="372"/>
    </location>
</feature>
<evidence type="ECO:0000313" key="4">
    <source>
        <dbReference type="EMBL" id="GJT55807.1"/>
    </source>
</evidence>
<dbReference type="SUPFAM" id="SSF57756">
    <property type="entry name" value="Retrovirus zinc finger-like domains"/>
    <property type="match status" value="1"/>
</dbReference>
<gene>
    <name evidence="4" type="ORF">Tco_0990861</name>
</gene>
<reference evidence="4" key="1">
    <citation type="journal article" date="2022" name="Int. J. Mol. Sci.">
        <title>Draft Genome of Tanacetum Coccineum: Genomic Comparison of Closely Related Tanacetum-Family Plants.</title>
        <authorList>
            <person name="Yamashiro T."/>
            <person name="Shiraishi A."/>
            <person name="Nakayama K."/>
            <person name="Satake H."/>
        </authorList>
    </citation>
    <scope>NUCLEOTIDE SEQUENCE</scope>
</reference>
<keyword evidence="1" id="KW-0863">Zinc-finger</keyword>
<dbReference type="InterPro" id="IPR036875">
    <property type="entry name" value="Znf_CCHC_sf"/>
</dbReference>
<protein>
    <submittedName>
        <fullName evidence="4">Gag-pol polyprotein</fullName>
    </submittedName>
</protein>
<evidence type="ECO:0000256" key="1">
    <source>
        <dbReference type="PROSITE-ProRule" id="PRU00047"/>
    </source>
</evidence>
<dbReference type="Proteomes" id="UP001151760">
    <property type="component" value="Unassembled WGS sequence"/>
</dbReference>
<dbReference type="SMART" id="SM00343">
    <property type="entry name" value="ZnF_C2HC"/>
    <property type="match status" value="1"/>
</dbReference>
<dbReference type="Gene3D" id="4.10.60.10">
    <property type="entry name" value="Zinc finger, CCHC-type"/>
    <property type="match status" value="1"/>
</dbReference>
<dbReference type="PROSITE" id="PS50158">
    <property type="entry name" value="ZF_CCHC"/>
    <property type="match status" value="1"/>
</dbReference>
<proteinExistence type="predicted"/>
<name>A0ABQ5EZ04_9ASTR</name>
<dbReference type="InterPro" id="IPR001878">
    <property type="entry name" value="Znf_CCHC"/>
</dbReference>
<keyword evidence="1" id="KW-0862">Zinc</keyword>
<feature type="coiled-coil region" evidence="2">
    <location>
        <begin position="464"/>
        <end position="491"/>
    </location>
</feature>
<feature type="domain" description="CCHC-type" evidence="3">
    <location>
        <begin position="148"/>
        <end position="163"/>
    </location>
</feature>
<organism evidence="4 5">
    <name type="scientific">Tanacetum coccineum</name>
    <dbReference type="NCBI Taxonomy" id="301880"/>
    <lineage>
        <taxon>Eukaryota</taxon>
        <taxon>Viridiplantae</taxon>
        <taxon>Streptophyta</taxon>
        <taxon>Embryophyta</taxon>
        <taxon>Tracheophyta</taxon>
        <taxon>Spermatophyta</taxon>
        <taxon>Magnoliopsida</taxon>
        <taxon>eudicotyledons</taxon>
        <taxon>Gunneridae</taxon>
        <taxon>Pentapetalae</taxon>
        <taxon>asterids</taxon>
        <taxon>campanulids</taxon>
        <taxon>Asterales</taxon>
        <taxon>Asteraceae</taxon>
        <taxon>Asteroideae</taxon>
        <taxon>Anthemideae</taxon>
        <taxon>Anthemidinae</taxon>
        <taxon>Tanacetum</taxon>
    </lineage>
</organism>
<keyword evidence="1" id="KW-0479">Metal-binding</keyword>
<evidence type="ECO:0000313" key="5">
    <source>
        <dbReference type="Proteomes" id="UP001151760"/>
    </source>
</evidence>
<accession>A0ABQ5EZ04</accession>
<dbReference type="EMBL" id="BQNB010016789">
    <property type="protein sequence ID" value="GJT55807.1"/>
    <property type="molecule type" value="Genomic_DNA"/>
</dbReference>
<evidence type="ECO:0000259" key="3">
    <source>
        <dbReference type="PROSITE" id="PS50158"/>
    </source>
</evidence>
<keyword evidence="2" id="KW-0175">Coiled coil</keyword>
<reference evidence="4" key="2">
    <citation type="submission" date="2022-01" db="EMBL/GenBank/DDBJ databases">
        <authorList>
            <person name="Yamashiro T."/>
            <person name="Shiraishi A."/>
            <person name="Satake H."/>
            <person name="Nakayama K."/>
        </authorList>
    </citation>
    <scope>NUCLEOTIDE SEQUENCE</scope>
</reference>
<keyword evidence="5" id="KW-1185">Reference proteome</keyword>
<sequence length="532" mass="61683">MLAPGSLETTIEGYMEKYKNVSQVIRNQLDAEAKVKAIKRLKQGESINVQDLETNLYWEFGNFTSRDGESLESYYSRGKAIVNSPPPTYDQEPKMVAEDDTLSKKNEIDKLMALISLSFKKIYKPTNNNLRTSSNTSTQMVQQSGIQCYNCKEYRHIARECQKPKWAKDAAYHKAKMLLYKQEEVGFQLNAKQADWRDDTNDEPDDQELEAHYIYMAHIQEVTSDAANNSRPIFDTEPLQQVKNDDDNYNVFANDKEHPEQPESVNDTYLEEQGDTNITIDSLDISTNEEMVDQDDDDLARERDLLASLINKLKCEINDSKNHNKLLESSNRTLVDKLKGGIEDFKTKNKSLESSNNHFKEANNELKKTNHMMFKDLKKFQAELDRYHDVNYASKVEIDYAKAKGDLVSYKMESQKSFNEYTQKINDFNQMISEIKKELIAHQKTISIMSQEKEAQNKFHKTREDKELEKIIALENKIKVLENNKLTKIEQTLEQSLQGVSDDVLTSAVYERGDTYELSSSRWRFSLRDDEK</sequence>
<evidence type="ECO:0000256" key="2">
    <source>
        <dbReference type="SAM" id="Coils"/>
    </source>
</evidence>
<comment type="caution">
    <text evidence="4">The sequence shown here is derived from an EMBL/GenBank/DDBJ whole genome shotgun (WGS) entry which is preliminary data.</text>
</comment>